<dbReference type="AlphaFoldDB" id="A0A4R6BE47"/>
<accession>A0A4R6BE47</accession>
<evidence type="ECO:0000256" key="3">
    <source>
        <dbReference type="ARBA" id="ARBA00022448"/>
    </source>
</evidence>
<evidence type="ECO:0000313" key="7">
    <source>
        <dbReference type="EMBL" id="TDL97963.1"/>
    </source>
</evidence>
<name>A0A4R6BE47_9STAP</name>
<evidence type="ECO:0000256" key="2">
    <source>
        <dbReference type="ARBA" id="ARBA00008814"/>
    </source>
</evidence>
<gene>
    <name evidence="7" type="ORF">ERX27_05745</name>
</gene>
<evidence type="ECO:0000256" key="5">
    <source>
        <dbReference type="SAM" id="SignalP"/>
    </source>
</evidence>
<dbReference type="Gene3D" id="3.40.50.1980">
    <property type="entry name" value="Nitrogenase molybdenum iron protein domain"/>
    <property type="match status" value="2"/>
</dbReference>
<dbReference type="InterPro" id="IPR002491">
    <property type="entry name" value="ABC_transptr_periplasmic_BD"/>
</dbReference>
<dbReference type="OrthoDB" id="63946at2"/>
<protein>
    <submittedName>
        <fullName evidence="7">Iron ABC transporter substrate-binding protein</fullName>
    </submittedName>
</protein>
<evidence type="ECO:0000313" key="8">
    <source>
        <dbReference type="Proteomes" id="UP000295310"/>
    </source>
</evidence>
<sequence length="343" mass="37831">MKKYSLLVLSFALILILAACGSKKETTTEEKTAGDSSENTVEITNEYKMMGEKEDGSDAKDVSEKVEVPKNSKKVAVFDYGTLTTMQELGLNDHVIGLPKGEGNRSVPEFLKEFKDDKYTNLGSLKEPNFEKLAELSPEVILISGRQASAKVMDEMKKAAPDAKIVYVGTKDTAYVDSVKANTDNIGKMFDKEDETTKLNKELDDKIAEVKKMTEASDKKGLFVLANEGELSVFGKGGRFGFIHDVLGVKEGDKNIKAEGHGQVVNYEYFNKVNPDIIFAMDRGVAVGGKSSSKQVLSNKVIKDVNAIKENKVIELNPYLWYFSGGGVKTTMQQIDEIEKAYQ</sequence>
<feature type="signal peptide" evidence="5">
    <location>
        <begin position="1"/>
        <end position="24"/>
    </location>
</feature>
<dbReference type="Pfam" id="PF01497">
    <property type="entry name" value="Peripla_BP_2"/>
    <property type="match status" value="1"/>
</dbReference>
<dbReference type="CDD" id="cd01140">
    <property type="entry name" value="FatB"/>
    <property type="match status" value="1"/>
</dbReference>
<dbReference type="PROSITE" id="PS50983">
    <property type="entry name" value="FE_B12_PBP"/>
    <property type="match status" value="1"/>
</dbReference>
<keyword evidence="3" id="KW-0813">Transport</keyword>
<reference evidence="7 8" key="1">
    <citation type="submission" date="2019-01" db="EMBL/GenBank/DDBJ databases">
        <title>Draft genome sequences of the type strains of six Macrococcus species.</title>
        <authorList>
            <person name="Mazhar S."/>
            <person name="Altermann E."/>
            <person name="Hill C."/>
            <person name="Mcauliffe O."/>
        </authorList>
    </citation>
    <scope>NUCLEOTIDE SEQUENCE [LARGE SCALE GENOMIC DNA]</scope>
    <source>
        <strain evidence="7 8">CCM4811</strain>
    </source>
</reference>
<dbReference type="PROSITE" id="PS51257">
    <property type="entry name" value="PROKAR_LIPOPROTEIN"/>
    <property type="match status" value="1"/>
</dbReference>
<organism evidence="7 8">
    <name type="scientific">Macrococcus brunensis</name>
    <dbReference type="NCBI Taxonomy" id="198483"/>
    <lineage>
        <taxon>Bacteria</taxon>
        <taxon>Bacillati</taxon>
        <taxon>Bacillota</taxon>
        <taxon>Bacilli</taxon>
        <taxon>Bacillales</taxon>
        <taxon>Staphylococcaceae</taxon>
        <taxon>Macrococcus</taxon>
    </lineage>
</organism>
<dbReference type="GO" id="GO:1901678">
    <property type="term" value="P:iron coordination entity transport"/>
    <property type="evidence" value="ECO:0007669"/>
    <property type="project" value="UniProtKB-ARBA"/>
</dbReference>
<keyword evidence="8" id="KW-1185">Reference proteome</keyword>
<dbReference type="InterPro" id="IPR051313">
    <property type="entry name" value="Bact_iron-sidero_bind"/>
</dbReference>
<keyword evidence="4 5" id="KW-0732">Signal</keyword>
<dbReference type="Proteomes" id="UP000295310">
    <property type="component" value="Unassembled WGS sequence"/>
</dbReference>
<evidence type="ECO:0000259" key="6">
    <source>
        <dbReference type="PROSITE" id="PS50983"/>
    </source>
</evidence>
<dbReference type="PANTHER" id="PTHR30532:SF28">
    <property type="entry name" value="PETROBACTIN-BINDING PROTEIN YCLQ"/>
    <property type="match status" value="1"/>
</dbReference>
<comment type="similarity">
    <text evidence="2">Belongs to the bacterial solute-binding protein 8 family.</text>
</comment>
<proteinExistence type="inferred from homology"/>
<feature type="chain" id="PRO_5020229757" evidence="5">
    <location>
        <begin position="25"/>
        <end position="343"/>
    </location>
</feature>
<feature type="domain" description="Fe/B12 periplasmic-binding" evidence="6">
    <location>
        <begin position="74"/>
        <end position="343"/>
    </location>
</feature>
<dbReference type="RefSeq" id="WP_133431878.1">
    <property type="nucleotide sequence ID" value="NZ_SCWA01000008.1"/>
</dbReference>
<comment type="subcellular location">
    <subcellularLocation>
        <location evidence="1">Cell envelope</location>
    </subcellularLocation>
</comment>
<dbReference type="EMBL" id="SCWA01000008">
    <property type="protein sequence ID" value="TDL97963.1"/>
    <property type="molecule type" value="Genomic_DNA"/>
</dbReference>
<evidence type="ECO:0000256" key="1">
    <source>
        <dbReference type="ARBA" id="ARBA00004196"/>
    </source>
</evidence>
<dbReference type="InterPro" id="IPR033870">
    <property type="entry name" value="FatB"/>
</dbReference>
<evidence type="ECO:0000256" key="4">
    <source>
        <dbReference type="ARBA" id="ARBA00022729"/>
    </source>
</evidence>
<dbReference type="GO" id="GO:0030288">
    <property type="term" value="C:outer membrane-bounded periplasmic space"/>
    <property type="evidence" value="ECO:0007669"/>
    <property type="project" value="TreeGrafter"/>
</dbReference>
<comment type="caution">
    <text evidence="7">The sequence shown here is derived from an EMBL/GenBank/DDBJ whole genome shotgun (WGS) entry which is preliminary data.</text>
</comment>
<dbReference type="SUPFAM" id="SSF53807">
    <property type="entry name" value="Helical backbone' metal receptor"/>
    <property type="match status" value="1"/>
</dbReference>
<dbReference type="PANTHER" id="PTHR30532">
    <property type="entry name" value="IRON III DICITRATE-BINDING PERIPLASMIC PROTEIN"/>
    <property type="match status" value="1"/>
</dbReference>